<dbReference type="VEuPathDB" id="FungiDB:ACJ73_00324"/>
<evidence type="ECO:0000313" key="3">
    <source>
        <dbReference type="EMBL" id="OJD28272.1"/>
    </source>
</evidence>
<dbReference type="Proteomes" id="UP000242791">
    <property type="component" value="Unassembled WGS sequence"/>
</dbReference>
<comment type="caution">
    <text evidence="3">The sequence shown here is derived from an EMBL/GenBank/DDBJ whole genome shotgun (WGS) entry which is preliminary data.</text>
</comment>
<sequence length="197" mass="22051">MPWPPYSPDLNPIENLWSIMKREIYKIRPEREFAYDTVATLNLLIETAKEAWNSIDEELAQVLEHCNRISALVDPALRLFEAAHPAQGSALRQVLGHGIARAIQGPQTRSKTSAPKKYAFVTSTQKQASEKLPETIPAAGQMDKKQVLRASRPLRQGTADRRVMIRLAANHPSPRPRPPPGHPRKSPAPHSSPFLDH</sequence>
<organism evidence="3 4">
    <name type="scientific">Blastomyces percursus</name>
    <dbReference type="NCBI Taxonomy" id="1658174"/>
    <lineage>
        <taxon>Eukaryota</taxon>
        <taxon>Fungi</taxon>
        <taxon>Dikarya</taxon>
        <taxon>Ascomycota</taxon>
        <taxon>Pezizomycotina</taxon>
        <taxon>Eurotiomycetes</taxon>
        <taxon>Eurotiomycetidae</taxon>
        <taxon>Onygenales</taxon>
        <taxon>Ajellomycetaceae</taxon>
        <taxon>Blastomyces</taxon>
    </lineage>
</organism>
<name>A0A1J9QIF6_9EURO</name>
<dbReference type="EMBL" id="LGTZ01000021">
    <property type="protein sequence ID" value="OJD28272.1"/>
    <property type="molecule type" value="Genomic_DNA"/>
</dbReference>
<dbReference type="Gene3D" id="3.30.420.10">
    <property type="entry name" value="Ribonuclease H-like superfamily/Ribonuclease H"/>
    <property type="match status" value="1"/>
</dbReference>
<protein>
    <recommendedName>
        <fullName evidence="2">Tc1-like transposase DDE domain-containing protein</fullName>
    </recommendedName>
</protein>
<dbReference type="Pfam" id="PF13358">
    <property type="entry name" value="DDE_3"/>
    <property type="match status" value="1"/>
</dbReference>
<accession>A0A1J9QIF6</accession>
<evidence type="ECO:0000259" key="2">
    <source>
        <dbReference type="Pfam" id="PF13358"/>
    </source>
</evidence>
<gene>
    <name evidence="3" type="ORF">ACJ73_00324</name>
</gene>
<feature type="region of interest" description="Disordered" evidence="1">
    <location>
        <begin position="167"/>
        <end position="197"/>
    </location>
</feature>
<dbReference type="InterPro" id="IPR038717">
    <property type="entry name" value="Tc1-like_DDE_dom"/>
</dbReference>
<dbReference type="InterPro" id="IPR036397">
    <property type="entry name" value="RNaseH_sf"/>
</dbReference>
<dbReference type="GO" id="GO:0003676">
    <property type="term" value="F:nucleic acid binding"/>
    <property type="evidence" value="ECO:0007669"/>
    <property type="project" value="InterPro"/>
</dbReference>
<keyword evidence="4" id="KW-1185">Reference proteome</keyword>
<evidence type="ECO:0000313" key="4">
    <source>
        <dbReference type="Proteomes" id="UP000242791"/>
    </source>
</evidence>
<dbReference type="OrthoDB" id="4211039at2759"/>
<reference evidence="3 4" key="1">
    <citation type="submission" date="2015-08" db="EMBL/GenBank/DDBJ databases">
        <title>Emmonsia species relationships and genome sequence.</title>
        <authorList>
            <person name="Cuomo C.A."/>
            <person name="Schwartz I.S."/>
            <person name="Kenyon C."/>
            <person name="De Hoog G.S."/>
            <person name="Govender N.P."/>
            <person name="Botha A."/>
            <person name="Moreno L."/>
            <person name="De Vries M."/>
            <person name="Munoz J.F."/>
            <person name="Stielow J.B."/>
        </authorList>
    </citation>
    <scope>NUCLEOTIDE SEQUENCE [LARGE SCALE GENOMIC DNA]</scope>
    <source>
        <strain evidence="3 4">EI222</strain>
    </source>
</reference>
<evidence type="ECO:0000256" key="1">
    <source>
        <dbReference type="SAM" id="MobiDB-lite"/>
    </source>
</evidence>
<dbReference type="AlphaFoldDB" id="A0A1J9QIF6"/>
<feature type="domain" description="Tc1-like transposase DDE" evidence="2">
    <location>
        <begin position="3"/>
        <end position="26"/>
    </location>
</feature>
<proteinExistence type="predicted"/>